<evidence type="ECO:0000313" key="2">
    <source>
        <dbReference type="EMBL" id="CRK33176.1"/>
    </source>
</evidence>
<reference evidence="2 3" key="1">
    <citation type="submission" date="2015-05" db="EMBL/GenBank/DDBJ databases">
        <authorList>
            <person name="Wang D.B."/>
            <person name="Wang M."/>
        </authorList>
    </citation>
    <scope>NUCLEOTIDE SEQUENCE [LARGE SCALE GENOMIC DNA]</scope>
    <source>
        <strain evidence="2">VL1</strain>
    </source>
</reference>
<evidence type="ECO:0000256" key="1">
    <source>
        <dbReference type="SAM" id="MobiDB-lite"/>
    </source>
</evidence>
<sequence length="143" mass="15862">ISSGHDRSRLARPRPRHGCLLLPCPLAGRPPLPRRHCHHAADLGRAPAPVPAPGGPRAPEAAKDKVRQGLCQLRRRRPGPRRVSVPTRLAPCQLAYLLPHVAPHGQTAQGGPPLAAARRRPLQPRRPRLRRRLLRPLLHSHRQ</sequence>
<feature type="compositionally biased region" description="Basic residues" evidence="1">
    <location>
        <begin position="117"/>
        <end position="143"/>
    </location>
</feature>
<gene>
    <name evidence="2" type="ORF">BN1708_019219</name>
</gene>
<dbReference type="EMBL" id="CVQH01022497">
    <property type="protein sequence ID" value="CRK33176.1"/>
    <property type="molecule type" value="Genomic_DNA"/>
</dbReference>
<feature type="non-terminal residue" evidence="2">
    <location>
        <position position="1"/>
    </location>
</feature>
<feature type="region of interest" description="Disordered" evidence="1">
    <location>
        <begin position="103"/>
        <end position="143"/>
    </location>
</feature>
<dbReference type="AlphaFoldDB" id="A0A0G4MFZ5"/>
<dbReference type="Proteomes" id="UP000044602">
    <property type="component" value="Unassembled WGS sequence"/>
</dbReference>
<protein>
    <submittedName>
        <fullName evidence="2">Uncharacterized protein</fullName>
    </submittedName>
</protein>
<feature type="region of interest" description="Disordered" evidence="1">
    <location>
        <begin position="35"/>
        <end position="66"/>
    </location>
</feature>
<keyword evidence="3" id="KW-1185">Reference proteome</keyword>
<accession>A0A0G4MFZ5</accession>
<evidence type="ECO:0000313" key="3">
    <source>
        <dbReference type="Proteomes" id="UP000044602"/>
    </source>
</evidence>
<feature type="non-terminal residue" evidence="2">
    <location>
        <position position="143"/>
    </location>
</feature>
<proteinExistence type="predicted"/>
<organism evidence="2 3">
    <name type="scientific">Verticillium longisporum</name>
    <name type="common">Verticillium dahliae var. longisporum</name>
    <dbReference type="NCBI Taxonomy" id="100787"/>
    <lineage>
        <taxon>Eukaryota</taxon>
        <taxon>Fungi</taxon>
        <taxon>Dikarya</taxon>
        <taxon>Ascomycota</taxon>
        <taxon>Pezizomycotina</taxon>
        <taxon>Sordariomycetes</taxon>
        <taxon>Hypocreomycetidae</taxon>
        <taxon>Glomerellales</taxon>
        <taxon>Plectosphaerellaceae</taxon>
        <taxon>Verticillium</taxon>
    </lineage>
</organism>
<name>A0A0G4MFZ5_VERLO</name>